<dbReference type="EnsemblPlants" id="MELO3C025336.2.1">
    <property type="protein sequence ID" value="MELO3C025336.2.1"/>
    <property type="gene ID" value="MELO3C025336.2"/>
</dbReference>
<accession>A0A9I9DWL4</accession>
<evidence type="ECO:0000313" key="2">
    <source>
        <dbReference type="EnsemblPlants" id="MELO3C025336.2.1"/>
    </source>
</evidence>
<dbReference type="Gramene" id="MELO3C025336.2.1">
    <property type="protein sequence ID" value="MELO3C025336.2.1"/>
    <property type="gene ID" value="MELO3C025336.2"/>
</dbReference>
<dbReference type="PANTHER" id="PTHR35713:SF1">
    <property type="entry name" value="ARGININE_SERINE-RICH-LIKE SPLICING FACTOR"/>
    <property type="match status" value="1"/>
</dbReference>
<feature type="compositionally biased region" description="Acidic residues" evidence="1">
    <location>
        <begin position="197"/>
        <end position="215"/>
    </location>
</feature>
<name>A0A9I9DWL4_CUCME</name>
<dbReference type="AlphaFoldDB" id="A0A9I9DWL4"/>
<dbReference type="PANTHER" id="PTHR35713">
    <property type="entry name" value="ARGININE/SERINE-RICH-LIKE SPLICING FACTOR"/>
    <property type="match status" value="1"/>
</dbReference>
<feature type="region of interest" description="Disordered" evidence="1">
    <location>
        <begin position="173"/>
        <end position="226"/>
    </location>
</feature>
<proteinExistence type="predicted"/>
<sequence length="226" mass="25778">MRVREFDNFINRKDNLAEETVTPWCGEKIRGGPVSIYSCGGYFILVESATSRFSKTRAVTSRSRKFMASISLFSSKTLVSPSATYLRISSSSSTSHSCCLGGCRCSFPIKPLSTSNLIFGRRRTGRQVVRMAPEEEKLTRRNPLDFPIVLEGLFVTYPTTFFLEIEWERPRPGRRPDIFPQFSPMKTPLPLPLPCDPPEEDEEEEEKKEEEEENPDKENPEGPEQQ</sequence>
<feature type="compositionally biased region" description="Pro residues" evidence="1">
    <location>
        <begin position="187"/>
        <end position="196"/>
    </location>
</feature>
<protein>
    <submittedName>
        <fullName evidence="2">Uncharacterized protein</fullName>
    </submittedName>
</protein>
<organism evidence="2">
    <name type="scientific">Cucumis melo</name>
    <name type="common">Muskmelon</name>
    <dbReference type="NCBI Taxonomy" id="3656"/>
    <lineage>
        <taxon>Eukaryota</taxon>
        <taxon>Viridiplantae</taxon>
        <taxon>Streptophyta</taxon>
        <taxon>Embryophyta</taxon>
        <taxon>Tracheophyta</taxon>
        <taxon>Spermatophyta</taxon>
        <taxon>Magnoliopsida</taxon>
        <taxon>eudicotyledons</taxon>
        <taxon>Gunneridae</taxon>
        <taxon>Pentapetalae</taxon>
        <taxon>rosids</taxon>
        <taxon>fabids</taxon>
        <taxon>Cucurbitales</taxon>
        <taxon>Cucurbitaceae</taxon>
        <taxon>Benincaseae</taxon>
        <taxon>Cucumis</taxon>
    </lineage>
</organism>
<reference evidence="2" key="1">
    <citation type="submission" date="2023-03" db="UniProtKB">
        <authorList>
            <consortium name="EnsemblPlants"/>
        </authorList>
    </citation>
    <scope>IDENTIFICATION</scope>
</reference>
<evidence type="ECO:0000256" key="1">
    <source>
        <dbReference type="SAM" id="MobiDB-lite"/>
    </source>
</evidence>